<keyword evidence="3" id="KW-1185">Reference proteome</keyword>
<dbReference type="GeneID" id="37039507"/>
<dbReference type="Proteomes" id="UP000245783">
    <property type="component" value="Unassembled WGS sequence"/>
</dbReference>
<gene>
    <name evidence="2" type="ORF">IE81DRAFT_78808</name>
</gene>
<accession>A0A316VMH4</accession>
<feature type="region of interest" description="Disordered" evidence="1">
    <location>
        <begin position="59"/>
        <end position="126"/>
    </location>
</feature>
<reference evidence="2 3" key="1">
    <citation type="journal article" date="2018" name="Mol. Biol. Evol.">
        <title>Broad Genomic Sampling Reveals a Smut Pathogenic Ancestry of the Fungal Clade Ustilaginomycotina.</title>
        <authorList>
            <person name="Kijpornyongpan T."/>
            <person name="Mondo S.J."/>
            <person name="Barry K."/>
            <person name="Sandor L."/>
            <person name="Lee J."/>
            <person name="Lipzen A."/>
            <person name="Pangilinan J."/>
            <person name="LaButti K."/>
            <person name="Hainaut M."/>
            <person name="Henrissat B."/>
            <person name="Grigoriev I.V."/>
            <person name="Spatafora J.W."/>
            <person name="Aime M.C."/>
        </authorList>
    </citation>
    <scope>NUCLEOTIDE SEQUENCE [LARGE SCALE GENOMIC DNA]</scope>
    <source>
        <strain evidence="2 3">MCA 4658</strain>
    </source>
</reference>
<dbReference type="InParanoid" id="A0A316VMH4"/>
<protein>
    <submittedName>
        <fullName evidence="2">Uncharacterized protein</fullName>
    </submittedName>
</protein>
<evidence type="ECO:0000313" key="2">
    <source>
        <dbReference type="EMBL" id="PWN38747.1"/>
    </source>
</evidence>
<feature type="region of interest" description="Disordered" evidence="1">
    <location>
        <begin position="1"/>
        <end position="20"/>
    </location>
</feature>
<proteinExistence type="predicted"/>
<dbReference type="RefSeq" id="XP_025365907.1">
    <property type="nucleotide sequence ID" value="XM_025517637.1"/>
</dbReference>
<evidence type="ECO:0000256" key="1">
    <source>
        <dbReference type="SAM" id="MobiDB-lite"/>
    </source>
</evidence>
<feature type="compositionally biased region" description="Basic residues" evidence="1">
    <location>
        <begin position="113"/>
        <end position="126"/>
    </location>
</feature>
<evidence type="ECO:0000313" key="3">
    <source>
        <dbReference type="Proteomes" id="UP000245783"/>
    </source>
</evidence>
<name>A0A316VMH4_9BASI</name>
<sequence length="221" mass="24394">MLDCGIRSHAGHAREPEIRRAQHTHDNPFDLLIAHPKTHTLDLSRILGHARSLHTRARFQGRKTDPARSNSLRFASPPAGARIRPQARTQARKHARARTYPADAAAHSSSCRLSHHHHHHHHLIGARRRNRVISRDISLTQITCGGFKHACAERQPSRAARSGARSSLGSVTAHACAPILLQGVPFVGQMDRQTDSDDLLAIRDGPIACGRCQHHSSNETP</sequence>
<dbReference type="EMBL" id="KZ819545">
    <property type="protein sequence ID" value="PWN38747.1"/>
    <property type="molecule type" value="Genomic_DNA"/>
</dbReference>
<dbReference type="AlphaFoldDB" id="A0A316VMH4"/>
<organism evidence="2 3">
    <name type="scientific">Ceraceosorus guamensis</name>
    <dbReference type="NCBI Taxonomy" id="1522189"/>
    <lineage>
        <taxon>Eukaryota</taxon>
        <taxon>Fungi</taxon>
        <taxon>Dikarya</taxon>
        <taxon>Basidiomycota</taxon>
        <taxon>Ustilaginomycotina</taxon>
        <taxon>Exobasidiomycetes</taxon>
        <taxon>Ceraceosorales</taxon>
        <taxon>Ceraceosoraceae</taxon>
        <taxon>Ceraceosorus</taxon>
    </lineage>
</organism>